<gene>
    <name evidence="1" type="ORF">HINF_LOCUS1283</name>
</gene>
<dbReference type="EMBL" id="CAXDID020000002">
    <property type="protein sequence ID" value="CAL5971343.1"/>
    <property type="molecule type" value="Genomic_DNA"/>
</dbReference>
<keyword evidence="2" id="KW-1185">Reference proteome</keyword>
<proteinExistence type="predicted"/>
<name>A0ABP1GHG8_9EUKA</name>
<sequence>MFALNKCTRKSSSYCLLLDGYKTTELTKVNVIINYKQNDHLSVNIKISTCIFNLNIYGRNTGVRQHLEEVLMMRLQLSESFYNKTKQLIKQSEQPDMIIKQCSRLSLTECGFLACSEK</sequence>
<evidence type="ECO:0000313" key="2">
    <source>
        <dbReference type="Proteomes" id="UP001642409"/>
    </source>
</evidence>
<organism evidence="1 2">
    <name type="scientific">Hexamita inflata</name>
    <dbReference type="NCBI Taxonomy" id="28002"/>
    <lineage>
        <taxon>Eukaryota</taxon>
        <taxon>Metamonada</taxon>
        <taxon>Diplomonadida</taxon>
        <taxon>Hexamitidae</taxon>
        <taxon>Hexamitinae</taxon>
        <taxon>Hexamita</taxon>
    </lineage>
</organism>
<accession>A0ABP1GHG8</accession>
<dbReference type="Proteomes" id="UP001642409">
    <property type="component" value="Unassembled WGS sequence"/>
</dbReference>
<reference evidence="1 2" key="1">
    <citation type="submission" date="2024-07" db="EMBL/GenBank/DDBJ databases">
        <authorList>
            <person name="Akdeniz Z."/>
        </authorList>
    </citation>
    <scope>NUCLEOTIDE SEQUENCE [LARGE SCALE GENOMIC DNA]</scope>
</reference>
<comment type="caution">
    <text evidence="1">The sequence shown here is derived from an EMBL/GenBank/DDBJ whole genome shotgun (WGS) entry which is preliminary data.</text>
</comment>
<protein>
    <submittedName>
        <fullName evidence="1">Hypothetical_protein</fullName>
    </submittedName>
</protein>
<evidence type="ECO:0000313" key="1">
    <source>
        <dbReference type="EMBL" id="CAL5971343.1"/>
    </source>
</evidence>